<keyword evidence="9" id="KW-1133">Transmembrane helix</keyword>
<evidence type="ECO:0000256" key="12">
    <source>
        <dbReference type="PROSITE-ProRule" id="PRU00228"/>
    </source>
</evidence>
<dbReference type="InterPro" id="IPR000433">
    <property type="entry name" value="Znf_ZZ"/>
</dbReference>
<feature type="domain" description="ZZ-type" evidence="17">
    <location>
        <begin position="956"/>
        <end position="1006"/>
    </location>
</feature>
<proteinExistence type="inferred from homology"/>
<dbReference type="SMART" id="SM00291">
    <property type="entry name" value="ZnF_ZZ"/>
    <property type="match status" value="1"/>
</dbReference>
<dbReference type="InterPro" id="IPR027640">
    <property type="entry name" value="Kinesin-like_fam"/>
</dbReference>
<dbReference type="PANTHER" id="PTHR24115:SF600">
    <property type="entry name" value="KINESIN-LIKE PROTEIN KIF23"/>
    <property type="match status" value="1"/>
</dbReference>
<dbReference type="GO" id="GO:0007018">
    <property type="term" value="P:microtubule-based movement"/>
    <property type="evidence" value="ECO:0007669"/>
    <property type="project" value="InterPro"/>
</dbReference>
<evidence type="ECO:0000256" key="3">
    <source>
        <dbReference type="ARBA" id="ARBA00022692"/>
    </source>
</evidence>
<dbReference type="GO" id="GO:0005634">
    <property type="term" value="C:nucleus"/>
    <property type="evidence" value="ECO:0007669"/>
    <property type="project" value="TreeGrafter"/>
</dbReference>
<feature type="domain" description="Kinesin motor" evidence="16">
    <location>
        <begin position="19"/>
        <end position="420"/>
    </location>
</feature>
<dbReference type="Pfam" id="PF00225">
    <property type="entry name" value="Kinesin"/>
    <property type="match status" value="1"/>
</dbReference>
<name>A0A8S2HWV3_9BILA</name>
<dbReference type="GO" id="GO:0003777">
    <property type="term" value="F:microtubule motor activity"/>
    <property type="evidence" value="ECO:0007669"/>
    <property type="project" value="InterPro"/>
</dbReference>
<feature type="non-terminal residue" evidence="20">
    <location>
        <position position="1613"/>
    </location>
</feature>
<feature type="binding site" evidence="13">
    <location>
        <begin position="103"/>
        <end position="110"/>
    </location>
    <ligand>
        <name>ATP</name>
        <dbReference type="ChEBI" id="CHEBI:30616"/>
    </ligand>
</feature>
<dbReference type="Gene3D" id="2.60.40.4330">
    <property type="entry name" value="Kinesin-like protein Kif23, Arf6-interacting domain"/>
    <property type="match status" value="1"/>
</dbReference>
<dbReference type="InterPro" id="IPR001752">
    <property type="entry name" value="Kinesin_motor_dom"/>
</dbReference>
<dbReference type="Pfam" id="PF01094">
    <property type="entry name" value="ANF_receptor"/>
    <property type="match status" value="1"/>
</dbReference>
<keyword evidence="10" id="KW-0472">Membrane</keyword>
<evidence type="ECO:0000259" key="17">
    <source>
        <dbReference type="PROSITE" id="PS50135"/>
    </source>
</evidence>
<accession>A0A8S2HWV3</accession>
<dbReference type="SMART" id="SM00666">
    <property type="entry name" value="PB1"/>
    <property type="match status" value="1"/>
</dbReference>
<dbReference type="SUPFAM" id="SSF46934">
    <property type="entry name" value="UBA-like"/>
    <property type="match status" value="1"/>
</dbReference>
<dbReference type="InterPro" id="IPR053793">
    <property type="entry name" value="PB1-like"/>
</dbReference>
<dbReference type="FunFam" id="3.30.60.90:FF:000016">
    <property type="entry name" value="Refractory to sigma P"/>
    <property type="match status" value="1"/>
</dbReference>
<keyword evidence="13" id="KW-0505">Motor protein</keyword>
<dbReference type="GO" id="GO:0005874">
    <property type="term" value="C:microtubule"/>
    <property type="evidence" value="ECO:0007669"/>
    <property type="project" value="TreeGrafter"/>
</dbReference>
<keyword evidence="11" id="KW-0206">Cytoskeleton</keyword>
<dbReference type="GO" id="GO:0005524">
    <property type="term" value="F:ATP binding"/>
    <property type="evidence" value="ECO:0007669"/>
    <property type="project" value="UniProtKB-UniRule"/>
</dbReference>
<keyword evidence="7" id="KW-0862">Zinc</keyword>
<feature type="region of interest" description="Disordered" evidence="15">
    <location>
        <begin position="828"/>
        <end position="847"/>
    </location>
</feature>
<dbReference type="Pfam" id="PF00564">
    <property type="entry name" value="PB1"/>
    <property type="match status" value="1"/>
</dbReference>
<dbReference type="GO" id="GO:0016020">
    <property type="term" value="C:membrane"/>
    <property type="evidence" value="ECO:0007669"/>
    <property type="project" value="UniProtKB-SubCell"/>
</dbReference>
<evidence type="ECO:0000256" key="4">
    <source>
        <dbReference type="ARBA" id="ARBA00022723"/>
    </source>
</evidence>
<evidence type="ECO:0000256" key="5">
    <source>
        <dbReference type="ARBA" id="ARBA00022741"/>
    </source>
</evidence>
<keyword evidence="11" id="KW-0963">Cytoplasm</keyword>
<dbReference type="SUPFAM" id="SSF53822">
    <property type="entry name" value="Periplasmic binding protein-like I"/>
    <property type="match status" value="1"/>
</dbReference>
<evidence type="ECO:0000256" key="11">
    <source>
        <dbReference type="ARBA" id="ARBA00023212"/>
    </source>
</evidence>
<comment type="similarity">
    <text evidence="13">Belongs to the TRAFAC class myosin-kinesin ATPase superfamily. Kinesin family.</text>
</comment>
<evidence type="ECO:0000256" key="15">
    <source>
        <dbReference type="SAM" id="MobiDB-lite"/>
    </source>
</evidence>
<comment type="caution">
    <text evidence="20">The sequence shown here is derived from an EMBL/GenBank/DDBJ whole genome shotgun (WGS) entry which is preliminary data.</text>
</comment>
<dbReference type="InterPro" id="IPR036961">
    <property type="entry name" value="Kinesin_motor_dom_sf"/>
</dbReference>
<evidence type="ECO:0000256" key="9">
    <source>
        <dbReference type="ARBA" id="ARBA00022989"/>
    </source>
</evidence>
<evidence type="ECO:0000256" key="7">
    <source>
        <dbReference type="ARBA" id="ARBA00022833"/>
    </source>
</evidence>
<dbReference type="InterPro" id="IPR038105">
    <property type="entry name" value="Kif23_Arf-bd_sf"/>
</dbReference>
<dbReference type="InterPro" id="IPR027417">
    <property type="entry name" value="P-loop_NTPase"/>
</dbReference>
<dbReference type="SUPFAM" id="SSF57850">
    <property type="entry name" value="RING/U-box"/>
    <property type="match status" value="1"/>
</dbReference>
<evidence type="ECO:0000256" key="14">
    <source>
        <dbReference type="SAM" id="Coils"/>
    </source>
</evidence>
<dbReference type="SUPFAM" id="SSF52540">
    <property type="entry name" value="P-loop containing nucleoside triphosphate hydrolases"/>
    <property type="match status" value="1"/>
</dbReference>
<dbReference type="Pfam" id="PF00569">
    <property type="entry name" value="ZZ"/>
    <property type="match status" value="1"/>
</dbReference>
<dbReference type="CDD" id="cd02340">
    <property type="entry name" value="ZZ_NBR1_like"/>
    <property type="match status" value="1"/>
</dbReference>
<keyword evidence="6 12" id="KW-0863">Zinc-finger</keyword>
<dbReference type="PRINTS" id="PR00380">
    <property type="entry name" value="KINESINHEAVY"/>
</dbReference>
<organism evidence="20 21">
    <name type="scientific">Didymodactylos carnosus</name>
    <dbReference type="NCBI Taxonomy" id="1234261"/>
    <lineage>
        <taxon>Eukaryota</taxon>
        <taxon>Metazoa</taxon>
        <taxon>Spiralia</taxon>
        <taxon>Gnathifera</taxon>
        <taxon>Rotifera</taxon>
        <taxon>Eurotatoria</taxon>
        <taxon>Bdelloidea</taxon>
        <taxon>Philodinida</taxon>
        <taxon>Philodinidae</taxon>
        <taxon>Didymodactylos</taxon>
    </lineage>
</organism>
<feature type="compositionally biased region" description="Low complexity" evidence="15">
    <location>
        <begin position="1116"/>
        <end position="1151"/>
    </location>
</feature>
<dbReference type="InterPro" id="IPR001828">
    <property type="entry name" value="ANF_lig-bd_rcpt"/>
</dbReference>
<dbReference type="Proteomes" id="UP000677228">
    <property type="component" value="Unassembled WGS sequence"/>
</dbReference>
<dbReference type="InterPro" id="IPR028082">
    <property type="entry name" value="Peripla_BP_I"/>
</dbReference>
<dbReference type="GO" id="GO:0008270">
    <property type="term" value="F:zinc ion binding"/>
    <property type="evidence" value="ECO:0007669"/>
    <property type="project" value="UniProtKB-KW"/>
</dbReference>
<dbReference type="SUPFAM" id="SSF54277">
    <property type="entry name" value="CAD &amp; PB1 domains"/>
    <property type="match status" value="1"/>
</dbReference>
<gene>
    <name evidence="19" type="ORF">OVA965_LOCUS8867</name>
    <name evidence="20" type="ORF">TMI583_LOCUS8861</name>
</gene>
<dbReference type="SMART" id="SM00129">
    <property type="entry name" value="KISc"/>
    <property type="match status" value="1"/>
</dbReference>
<evidence type="ECO:0000313" key="20">
    <source>
        <dbReference type="EMBL" id="CAF3668813.1"/>
    </source>
</evidence>
<evidence type="ECO:0000259" key="18">
    <source>
        <dbReference type="PROSITE" id="PS51745"/>
    </source>
</evidence>
<comment type="subcellular location">
    <subcellularLocation>
        <location evidence="1">Cytoplasm</location>
        <location evidence="1">Cytoskeleton</location>
    </subcellularLocation>
    <subcellularLocation>
        <location evidence="2">Membrane</location>
    </subcellularLocation>
</comment>
<dbReference type="InterPro" id="IPR000270">
    <property type="entry name" value="PB1_dom"/>
</dbReference>
<feature type="coiled-coil region" evidence="14">
    <location>
        <begin position="515"/>
        <end position="638"/>
    </location>
</feature>
<dbReference type="PROSITE" id="PS50067">
    <property type="entry name" value="KINESIN_MOTOR_2"/>
    <property type="match status" value="1"/>
</dbReference>
<dbReference type="InterPro" id="IPR019821">
    <property type="entry name" value="Kinesin_motor_CS"/>
</dbReference>
<feature type="domain" description="PB1" evidence="18">
    <location>
        <begin position="854"/>
        <end position="943"/>
    </location>
</feature>
<dbReference type="GO" id="GO:0005871">
    <property type="term" value="C:kinesin complex"/>
    <property type="evidence" value="ECO:0007669"/>
    <property type="project" value="TreeGrafter"/>
</dbReference>
<dbReference type="Gene3D" id="1.10.8.10">
    <property type="entry name" value="DNA helicase RuvA subunit, C-terminal domain"/>
    <property type="match status" value="1"/>
</dbReference>
<evidence type="ECO:0000256" key="13">
    <source>
        <dbReference type="PROSITE-ProRule" id="PRU00283"/>
    </source>
</evidence>
<evidence type="ECO:0000259" key="16">
    <source>
        <dbReference type="PROSITE" id="PS50067"/>
    </source>
</evidence>
<keyword evidence="14" id="KW-0175">Coiled coil</keyword>
<dbReference type="InterPro" id="IPR032384">
    <property type="entry name" value="Kif23_Arf-bd"/>
</dbReference>
<sequence length="1613" mass="183722">MKKTAATRDAALNRETGSPVEVFCRLRPPPEGESETCIKVSSATELVLFSPEGLRNGIIKESHYEFSHILTDRVTQQAAFKELCLPLIDDLIQGKSSVLFTYGITGSGKTFTMMGPLNNPGLIPRSFDVLFNTVGNLLGKKFLLRSDRQNGYEILSEYDIITERSRKEIFTKNQRIKPDIITSQQQQVQRTLDTTQLSNFNQNCLYFVFVTFVEVYNNYIYDLFDDDILNKAPQSKQLREDARGRPYIKDVKEIEVRSSEEAIELLNIGLKRRRIAHTQLNTESSRSHSVLSLRLVQFQADIPPTSLTREDLMVSQIHLVDLAGSERVNRAKTAGDRVKEAGNINSSLMVLRQCFEILRENQAQGINKMVPYRDAKLTSFFKSYFDGEGKIRMILCVNPAVDGYEEIQHALKFGDLTKDVIVPRAPAPIPLRNRNILREIANNGPDAVPNQSPSPMVFQEFHSTALIAPFPRLEYSIETDEDPINNLQDHLTKRIEERRRLTIIHEQEEYLRKYILELSMEYDQCLIEHDELRKENEQQSKTIKHLQTRIKLLEKSQNDYVKTNSNYERDIRTLKSQMEEKMNEIKQLKADRRKDKNDFENKMRVKIMDVEQQHLNELRNKELQMKELERQHEDKLNIIRSMASGMCDQTTSTTTTRIAHAEFAQIQTNVQVYDIENNNHPTATQSLDMIDRIQQYNRVEMILPRSTPIEQIPIIHSDCQGPVVAHPRQQHRRSRSTKTLLQPQFSKKLGGQQPEKDDIGRTTKYVLTHQNLDSNGEVVTDLVKGDVLHSVGGGVNVIFNDIERLTCQSPPNPLVIKKRAKSAERLLQETRTPKSSSRQPPEVPPNTSIKMTQTLIVKAYYDDLNQTQPEIRRFEVNIASENDAYHELEAKIAQLNPEYVIGQFSLQYVDEDKDRITFSSNDEFRSAIRSNNGAVLKIFVKPKQQQKGGSNNTVHHVGVTCDGCQGKVVGVRYKCVECPDYDLCETCMDKGLHSEHNMLKLVKPNTRHCPRFGGRGFGGRCGRRFWHGQQREQGGLNMGEFLKQFKGKDIADFVQQHLPPWMQTENMKQLLEQVRKEDGTINDQNILEHIGKFLQEILSPLGIDCDYFVDRKPPTTTTTTTAAAPPSTSETTTSTTQEEASASASTSAEPKPTSPPISTAQGSPLEQLASMFSTMLGDDQSNLKAAHIAEEQEREKRKVDECIERMTAMGFMDTNGVLTELIKSRKGDLNQVLDALNPRIGQLVEYTNFTNDNSSSDYEQMLLMKEQRHVVITGAFSTVEHMQMLIDHTANLTNSNNLITLSSSSFVLDSNPLMITIKLCDVCKEGGAKAIIAGKGNGDDDLTLTAISYVSDFYNIPILSISSRENIFSDKSLYNFIVRLVPPYLYEADAWYSIVRAMKYTKVVLVYSHDEEGRMVASRFQMLSDDSNIQIERMEEYDPVNTNFTSLIYNLTAEDRLLSRVFIVHTRVEDVDQMLNAIVHLNHLDNFVWILNERALMSNSSALFDGLLGVKLHDTFSEENLLYDAALLLSNTFIKFADKTNFWTKKPVVNCALTEPWTDGKEVYKTLLNTTLINGLTGAIELNEEGDRIESQYEIINIQNKQRKVIGNYRSNA</sequence>
<dbReference type="Gene3D" id="3.40.850.10">
    <property type="entry name" value="Kinesin motor domain"/>
    <property type="match status" value="1"/>
</dbReference>
<keyword evidence="3" id="KW-0812">Transmembrane</keyword>
<dbReference type="Gene3D" id="3.40.50.2300">
    <property type="match status" value="3"/>
</dbReference>
<dbReference type="PROSITE" id="PS50135">
    <property type="entry name" value="ZF_ZZ_2"/>
    <property type="match status" value="1"/>
</dbReference>
<keyword evidence="5 13" id="KW-0547">Nucleotide-binding</keyword>
<evidence type="ECO:0000313" key="21">
    <source>
        <dbReference type="Proteomes" id="UP000682733"/>
    </source>
</evidence>
<keyword evidence="8 13" id="KW-0067">ATP-binding</keyword>
<dbReference type="EMBL" id="CAJOBA010003051">
    <property type="protein sequence ID" value="CAF3668813.1"/>
    <property type="molecule type" value="Genomic_DNA"/>
</dbReference>
<protein>
    <submittedName>
        <fullName evidence="20">Uncharacterized protein</fullName>
    </submittedName>
</protein>
<dbReference type="PANTHER" id="PTHR24115">
    <property type="entry name" value="KINESIN-RELATED"/>
    <property type="match status" value="1"/>
</dbReference>
<dbReference type="Pfam" id="PF16540">
    <property type="entry name" value="MKLP1_Arf_bdg"/>
    <property type="match status" value="1"/>
</dbReference>
<dbReference type="PROSITE" id="PS51745">
    <property type="entry name" value="PB1"/>
    <property type="match status" value="1"/>
</dbReference>
<dbReference type="Proteomes" id="UP000682733">
    <property type="component" value="Unassembled WGS sequence"/>
</dbReference>
<evidence type="ECO:0000256" key="10">
    <source>
        <dbReference type="ARBA" id="ARBA00023136"/>
    </source>
</evidence>
<feature type="region of interest" description="Disordered" evidence="15">
    <location>
        <begin position="1116"/>
        <end position="1162"/>
    </location>
</feature>
<dbReference type="InterPro" id="IPR043145">
    <property type="entry name" value="Znf_ZZ_sf"/>
</dbReference>
<dbReference type="InterPro" id="IPR009060">
    <property type="entry name" value="UBA-like_sf"/>
</dbReference>
<dbReference type="Gene3D" id="3.10.20.90">
    <property type="entry name" value="Phosphatidylinositol 3-kinase Catalytic Subunit, Chain A, domain 1"/>
    <property type="match status" value="1"/>
</dbReference>
<evidence type="ECO:0000256" key="8">
    <source>
        <dbReference type="ARBA" id="ARBA00022840"/>
    </source>
</evidence>
<evidence type="ECO:0000256" key="2">
    <source>
        <dbReference type="ARBA" id="ARBA00004370"/>
    </source>
</evidence>
<dbReference type="GO" id="GO:0016887">
    <property type="term" value="F:ATP hydrolysis activity"/>
    <property type="evidence" value="ECO:0007669"/>
    <property type="project" value="TreeGrafter"/>
</dbReference>
<dbReference type="Gene3D" id="3.30.60.90">
    <property type="match status" value="1"/>
</dbReference>
<dbReference type="GO" id="GO:0008017">
    <property type="term" value="F:microtubule binding"/>
    <property type="evidence" value="ECO:0007669"/>
    <property type="project" value="InterPro"/>
</dbReference>
<evidence type="ECO:0000256" key="1">
    <source>
        <dbReference type="ARBA" id="ARBA00004245"/>
    </source>
</evidence>
<reference evidence="20" key="1">
    <citation type="submission" date="2021-02" db="EMBL/GenBank/DDBJ databases">
        <authorList>
            <person name="Nowell W R."/>
        </authorList>
    </citation>
    <scope>NUCLEOTIDE SEQUENCE</scope>
</reference>
<dbReference type="PROSITE" id="PS00411">
    <property type="entry name" value="KINESIN_MOTOR_1"/>
    <property type="match status" value="1"/>
</dbReference>
<feature type="compositionally biased region" description="Polar residues" evidence="15">
    <location>
        <begin position="833"/>
        <end position="847"/>
    </location>
</feature>
<evidence type="ECO:0000256" key="6">
    <source>
        <dbReference type="ARBA" id="ARBA00022771"/>
    </source>
</evidence>
<dbReference type="EMBL" id="CAJNOK010003051">
    <property type="protein sequence ID" value="CAF0885884.1"/>
    <property type="molecule type" value="Genomic_DNA"/>
</dbReference>
<evidence type="ECO:0000313" key="19">
    <source>
        <dbReference type="EMBL" id="CAF0885884.1"/>
    </source>
</evidence>
<keyword evidence="4" id="KW-0479">Metal-binding</keyword>
<dbReference type="PROSITE" id="PS01357">
    <property type="entry name" value="ZF_ZZ_1"/>
    <property type="match status" value="1"/>
</dbReference>